<dbReference type="InterPro" id="IPR011050">
    <property type="entry name" value="Pectin_lyase_fold/virulence"/>
</dbReference>
<dbReference type="PANTHER" id="PTHR36453">
    <property type="entry name" value="SECRETED PROTEIN-RELATED"/>
    <property type="match status" value="1"/>
</dbReference>
<protein>
    <submittedName>
        <fullName evidence="5">Bacterial Ig-like domain (Group 2)</fullName>
    </submittedName>
</protein>
<feature type="domain" description="GH141-like insertion" evidence="4">
    <location>
        <begin position="329"/>
        <end position="361"/>
    </location>
</feature>
<dbReference type="Gene3D" id="2.60.120.560">
    <property type="entry name" value="Exo-inulinase, domain 1"/>
    <property type="match status" value="1"/>
</dbReference>
<dbReference type="Proteomes" id="UP001057134">
    <property type="component" value="Chromosome"/>
</dbReference>
<gene>
    <name evidence="5" type="ORF">SK3146_06842</name>
</gene>
<evidence type="ECO:0000313" key="5">
    <source>
        <dbReference type="EMBL" id="UQZ87540.1"/>
    </source>
</evidence>
<sequence length="1343" mass="144592">MRMAMEKRLIGSSMRRVWLAALAIVLVLTMMAPTVGATGVSGNGGHPGQGSGNGVGNGGGQPGHGSGNGNGSGNGCNHPVGGNGSAGHRTGNGYGNGGNPPGHSGCQQEPEMDPDPMVKSFYVSATGDDEGTGAIDSPLRTLSAARDAVRAYIAAGMTQDVVVYLRGGIYRLAEPFQLTSADSGRDGYKVSYRSFPGEEAVLDGSSVIGGWSLYSGNIYSAPIGIGTDVDVIYEGEERAVLARYPNRADGKDQYSRTATYASDLPKRKFGYAKGDIPAVAHPEELQVYIWPGGAAGQWSWSSNTIDVEAVDTTNRIVTLESDATYENGVGSRYYVQNALELLDAPGEFYIDRTAGVLYYYPFDVGALNGGVAIPRGGNIVELVGASSTDPIHDIAFDALVIRNSDRLGDGIHGENIEHFTVSNSKVYNIGEHGIRLLGWAQHNLIESNEVHHIGYNGISVEGVGRVTTMSSSHNDSINNHVHTTGLFYGNAGGIRYYYSEGNRIAYNLVHDIKRHALHLFDANRGIIGTTIDGVLITQENFRDYQRTRDNIVEYNEVYDAVNDSQDAGPIATYGGPGGNILRNNYLHDNTVPATTSSSFGFGFYLDDSSDYVTVEDNIIENLQQQPGGVQYNALMLKGIGIQVKNNVVANNNDSRGAIGSTETGGMVSSEITLDRNLYYNLNKDLYYMDYWTPEKLTSSDYNLFHSATGQYTFGSTIPVSQYGEWLKLYNGKYDQHSLRTDPLFMNPDARDYRLRYDSPAYQLGFRELNIGDIGLRADYPFADSNDPIQRVIPRFEGDTINRSFVQLASGQSRAIALTVRTETGFVADLSDAAISFASDSLSVASVSPQGIVTANGAGVAEVTITVTKDGVTKSAAAHVLVNDQLQQIGINGPDTVYMNTPVTMDVYGMTAFGAHYDLSDADISYAIAPSSVATVNGQGTVTGVQPGEAVLTVTATVAGATYLQEEKPITVKISSNASTEFDGWHAVNGSWQIAEEDNGNLVYRSLTTSGSSRTIRDDRVLEDFAISARVKIDEWASAAPTRIGMMGRYVDSNNFYYAFYEGSSKRFKILRLVDGAQTQLAQSSVMDMDFTSGFRQLALTFEGEQISLLLDGNVMLTAADSSHASGKPGLYAYSQPVAYDDISIHVLQGEDGEEGPLPSEWSVKPYGPQAAFATFNASSNRFILEASGADVWGTSDQFGYMYQWVEMPTGGKVTMTLRLESIEQLSSATMAGIMMRGADSADAANVFARIIGGGNNQVTVRQSDGGSTSYQSIPGIGTPTELKLVREGDTFTAYYKKDGADWIQHSTWEVALPNEFMVGMALSAHHATDYAKAIFSNVSMVVE</sequence>
<dbReference type="Pfam" id="PF13229">
    <property type="entry name" value="Beta_helix"/>
    <property type="match status" value="1"/>
</dbReference>
<reference evidence="5" key="1">
    <citation type="submission" date="2018-02" db="EMBL/GenBank/DDBJ databases">
        <authorList>
            <person name="Kim S.-K."/>
            <person name="Jung H.-I."/>
            <person name="Lee S.-W."/>
        </authorList>
    </citation>
    <scope>NUCLEOTIDE SEQUENCE</scope>
    <source>
        <strain evidence="5">SK3146</strain>
    </source>
</reference>
<dbReference type="SUPFAM" id="SSF49373">
    <property type="entry name" value="Invasin/intimin cell-adhesion fragments"/>
    <property type="match status" value="2"/>
</dbReference>
<feature type="compositionally biased region" description="Gly residues" evidence="1">
    <location>
        <begin position="81"/>
        <end position="100"/>
    </location>
</feature>
<dbReference type="InterPro" id="IPR048482">
    <property type="entry name" value="GH141_ins"/>
</dbReference>
<feature type="domain" description="Right handed beta helix" evidence="3">
    <location>
        <begin position="410"/>
        <end position="589"/>
    </location>
</feature>
<evidence type="ECO:0000256" key="1">
    <source>
        <dbReference type="SAM" id="MobiDB-lite"/>
    </source>
</evidence>
<reference evidence="5" key="2">
    <citation type="journal article" date="2021" name="J Anim Sci Technol">
        <title>Complete genome sequence of Paenibacillus konkukensis sp. nov. SK3146 as a potential probiotic strain.</title>
        <authorList>
            <person name="Jung H.I."/>
            <person name="Park S."/>
            <person name="Niu K.M."/>
            <person name="Lee S.W."/>
            <person name="Kothari D."/>
            <person name="Yi K.J."/>
            <person name="Kim S.K."/>
        </authorList>
    </citation>
    <scope>NUCLEOTIDE SEQUENCE</scope>
    <source>
        <strain evidence="5">SK3146</strain>
    </source>
</reference>
<accession>A0ABY4RYQ2</accession>
<feature type="domain" description="BIG2" evidence="2">
    <location>
        <begin position="919"/>
        <end position="957"/>
    </location>
</feature>
<dbReference type="InterPro" id="IPR012334">
    <property type="entry name" value="Pectin_lyas_fold"/>
</dbReference>
<organism evidence="5 6">
    <name type="scientific">Paenibacillus konkukensis</name>
    <dbReference type="NCBI Taxonomy" id="2020716"/>
    <lineage>
        <taxon>Bacteria</taxon>
        <taxon>Bacillati</taxon>
        <taxon>Bacillota</taxon>
        <taxon>Bacilli</taxon>
        <taxon>Bacillales</taxon>
        <taxon>Paenibacillaceae</taxon>
        <taxon>Paenibacillus</taxon>
    </lineage>
</organism>
<dbReference type="Pfam" id="PF02368">
    <property type="entry name" value="Big_2"/>
    <property type="match status" value="1"/>
</dbReference>
<name>A0ABY4RYQ2_9BACL</name>
<dbReference type="InterPro" id="IPR003343">
    <property type="entry name" value="Big_2"/>
</dbReference>
<dbReference type="Pfam" id="PF21231">
    <property type="entry name" value="GH141_M"/>
    <property type="match status" value="1"/>
</dbReference>
<dbReference type="Gene3D" id="2.60.40.1080">
    <property type="match status" value="2"/>
</dbReference>
<dbReference type="PANTHER" id="PTHR36453:SF1">
    <property type="entry name" value="RIGHT HANDED BETA HELIX DOMAIN-CONTAINING PROTEIN"/>
    <property type="match status" value="1"/>
</dbReference>
<evidence type="ECO:0000259" key="2">
    <source>
        <dbReference type="Pfam" id="PF02368"/>
    </source>
</evidence>
<evidence type="ECO:0000259" key="3">
    <source>
        <dbReference type="Pfam" id="PF13229"/>
    </source>
</evidence>
<proteinExistence type="predicted"/>
<keyword evidence="6" id="KW-1185">Reference proteome</keyword>
<dbReference type="EMBL" id="CP027059">
    <property type="protein sequence ID" value="UQZ87540.1"/>
    <property type="molecule type" value="Genomic_DNA"/>
</dbReference>
<dbReference type="SMART" id="SM00710">
    <property type="entry name" value="PbH1"/>
    <property type="match status" value="7"/>
</dbReference>
<feature type="compositionally biased region" description="Gly residues" evidence="1">
    <location>
        <begin position="40"/>
        <end position="74"/>
    </location>
</feature>
<dbReference type="Gene3D" id="2.160.20.10">
    <property type="entry name" value="Single-stranded right-handed beta-helix, Pectin lyase-like"/>
    <property type="match status" value="2"/>
</dbReference>
<dbReference type="InterPro" id="IPR006626">
    <property type="entry name" value="PbH1"/>
</dbReference>
<evidence type="ECO:0000259" key="4">
    <source>
        <dbReference type="Pfam" id="PF21231"/>
    </source>
</evidence>
<feature type="region of interest" description="Disordered" evidence="1">
    <location>
        <begin position="40"/>
        <end position="136"/>
    </location>
</feature>
<dbReference type="InterPro" id="IPR008964">
    <property type="entry name" value="Invasin/intimin_cell_adhesion"/>
</dbReference>
<dbReference type="InterPro" id="IPR039448">
    <property type="entry name" value="Beta_helix"/>
</dbReference>
<dbReference type="Gene3D" id="2.60.120.200">
    <property type="match status" value="1"/>
</dbReference>
<dbReference type="SUPFAM" id="SSF51126">
    <property type="entry name" value="Pectin lyase-like"/>
    <property type="match status" value="1"/>
</dbReference>
<evidence type="ECO:0000313" key="6">
    <source>
        <dbReference type="Proteomes" id="UP001057134"/>
    </source>
</evidence>